<dbReference type="EMBL" id="MU006237">
    <property type="protein sequence ID" value="KAF2821583.1"/>
    <property type="molecule type" value="Genomic_DNA"/>
</dbReference>
<name>A0A6A6ZLF0_9PLEO</name>
<keyword evidence="1" id="KW-0472">Membrane</keyword>
<keyword evidence="3" id="KW-1185">Reference proteome</keyword>
<organism evidence="2 3">
    <name type="scientific">Ophiobolus disseminans</name>
    <dbReference type="NCBI Taxonomy" id="1469910"/>
    <lineage>
        <taxon>Eukaryota</taxon>
        <taxon>Fungi</taxon>
        <taxon>Dikarya</taxon>
        <taxon>Ascomycota</taxon>
        <taxon>Pezizomycotina</taxon>
        <taxon>Dothideomycetes</taxon>
        <taxon>Pleosporomycetidae</taxon>
        <taxon>Pleosporales</taxon>
        <taxon>Pleosporineae</taxon>
        <taxon>Phaeosphaeriaceae</taxon>
        <taxon>Ophiobolus</taxon>
    </lineage>
</organism>
<keyword evidence="1" id="KW-0812">Transmembrane</keyword>
<gene>
    <name evidence="2" type="ORF">CC86DRAFT_106527</name>
</gene>
<proteinExistence type="predicted"/>
<accession>A0A6A6ZLF0</accession>
<keyword evidence="1" id="KW-1133">Transmembrane helix</keyword>
<feature type="transmembrane region" description="Helical" evidence="1">
    <location>
        <begin position="432"/>
        <end position="453"/>
    </location>
</feature>
<protein>
    <submittedName>
        <fullName evidence="2">Uncharacterized protein</fullName>
    </submittedName>
</protein>
<dbReference type="OrthoDB" id="3726939at2759"/>
<evidence type="ECO:0000313" key="2">
    <source>
        <dbReference type="EMBL" id="KAF2821583.1"/>
    </source>
</evidence>
<dbReference type="AlphaFoldDB" id="A0A6A6ZLF0"/>
<evidence type="ECO:0000256" key="1">
    <source>
        <dbReference type="SAM" id="Phobius"/>
    </source>
</evidence>
<reference evidence="2" key="1">
    <citation type="journal article" date="2020" name="Stud. Mycol.">
        <title>101 Dothideomycetes genomes: a test case for predicting lifestyles and emergence of pathogens.</title>
        <authorList>
            <person name="Haridas S."/>
            <person name="Albert R."/>
            <person name="Binder M."/>
            <person name="Bloem J."/>
            <person name="Labutti K."/>
            <person name="Salamov A."/>
            <person name="Andreopoulos B."/>
            <person name="Baker S."/>
            <person name="Barry K."/>
            <person name="Bills G."/>
            <person name="Bluhm B."/>
            <person name="Cannon C."/>
            <person name="Castanera R."/>
            <person name="Culley D."/>
            <person name="Daum C."/>
            <person name="Ezra D."/>
            <person name="Gonzalez J."/>
            <person name="Henrissat B."/>
            <person name="Kuo A."/>
            <person name="Liang C."/>
            <person name="Lipzen A."/>
            <person name="Lutzoni F."/>
            <person name="Magnuson J."/>
            <person name="Mondo S."/>
            <person name="Nolan M."/>
            <person name="Ohm R."/>
            <person name="Pangilinan J."/>
            <person name="Park H.-J."/>
            <person name="Ramirez L."/>
            <person name="Alfaro M."/>
            <person name="Sun H."/>
            <person name="Tritt A."/>
            <person name="Yoshinaga Y."/>
            <person name="Zwiers L.-H."/>
            <person name="Turgeon B."/>
            <person name="Goodwin S."/>
            <person name="Spatafora J."/>
            <person name="Crous P."/>
            <person name="Grigoriev I."/>
        </authorList>
    </citation>
    <scope>NUCLEOTIDE SEQUENCE</scope>
    <source>
        <strain evidence="2">CBS 113818</strain>
    </source>
</reference>
<dbReference type="Proteomes" id="UP000799424">
    <property type="component" value="Unassembled WGS sequence"/>
</dbReference>
<sequence length="537" mass="59909">MAGTIITIFRWSILRAGSFALILLWAFNPLGSQASFRGAYLWSNLGESQGFITYHNPNVSIQAHLSPFGFVGVARSTIRALFSSAMYDPIASTQYVDPTRNATRDIVNMLGGDSSTAIYGAMDSWNNVRIPSLEDHPNYSASDTHRWLVNAWLEKRTNYSSLIGDRVLGINRSFVGNTSFTMSSSYQKYNCIPWINLNTTTSIFDNGTTLNDSIADVWLEERTKWNLPQHTQGGNRKWFLWLDWDVFTRTPADPPLLFASRNTREDNLAVTECKARTTYIDVNVTCISKGSIGKSNCGVDAMRESQNPPASSSKTPLNEVSKGDLAMGEFMEMLNDPTYSSSSHLEYYLADPLTANQKGNYGRDQARLGDVDIRLFERRWSLVWNTFWKTAWSYGSTMGAELTLSTTVQTFDNTTSFVTYPLPPVYTIDRPWLATYFIAVSIMLAAAVFALVMRALCRAPVLLGYVSSLTRDSVFFTDADHKSTTEDGPQRSKRLGKMCVMVADVGGGGSKEGVGRIAFAPAEMGRGRRVEKGRWYD</sequence>
<evidence type="ECO:0000313" key="3">
    <source>
        <dbReference type="Proteomes" id="UP000799424"/>
    </source>
</evidence>